<feature type="compositionally biased region" description="Acidic residues" evidence="1">
    <location>
        <begin position="53"/>
        <end position="105"/>
    </location>
</feature>
<organism evidence="2 3">
    <name type="scientific">Desulfofustis limnaeus</name>
    <dbReference type="NCBI Taxonomy" id="2740163"/>
    <lineage>
        <taxon>Bacteria</taxon>
        <taxon>Pseudomonadati</taxon>
        <taxon>Thermodesulfobacteriota</taxon>
        <taxon>Desulfobulbia</taxon>
        <taxon>Desulfobulbales</taxon>
        <taxon>Desulfocapsaceae</taxon>
        <taxon>Desulfofustis</taxon>
    </lineage>
</organism>
<name>A0ABM7WC59_9BACT</name>
<accession>A0ABM7WC59</accession>
<dbReference type="Proteomes" id="UP000830055">
    <property type="component" value="Chromosome"/>
</dbReference>
<evidence type="ECO:0000313" key="3">
    <source>
        <dbReference type="Proteomes" id="UP000830055"/>
    </source>
</evidence>
<gene>
    <name evidence="2" type="ORF">DPPLL_29500</name>
</gene>
<evidence type="ECO:0000256" key="1">
    <source>
        <dbReference type="SAM" id="MobiDB-lite"/>
    </source>
</evidence>
<reference evidence="2 3" key="1">
    <citation type="submission" date="2022-01" db="EMBL/GenBank/DDBJ databases">
        <title>Desulfofustis limnae sp. nov., a novel mesophilic sulfate-reducing bacterium isolated from marsh soil.</title>
        <authorList>
            <person name="Watanabe M."/>
            <person name="Takahashi A."/>
            <person name="Kojima H."/>
            <person name="Fukui M."/>
        </authorList>
    </citation>
    <scope>NUCLEOTIDE SEQUENCE [LARGE SCALE GENOMIC DNA]</scope>
    <source>
        <strain evidence="2 3">PPLL</strain>
    </source>
</reference>
<dbReference type="EMBL" id="AP025516">
    <property type="protein sequence ID" value="BDD88585.1"/>
    <property type="molecule type" value="Genomic_DNA"/>
</dbReference>
<keyword evidence="3" id="KW-1185">Reference proteome</keyword>
<dbReference type="RefSeq" id="WP_284151931.1">
    <property type="nucleotide sequence ID" value="NZ_AP025516.1"/>
</dbReference>
<feature type="region of interest" description="Disordered" evidence="1">
    <location>
        <begin position="39"/>
        <end position="105"/>
    </location>
</feature>
<sequence>MAPARMVQFMKQHVASCSVCKEDPDVGEEVDKITDIILPESKIPKAVRQKQDFDDDDAYDEEEEEEETDEETDEESEEDSDEEFEDEDFSEDEDAITEEDENDDF</sequence>
<proteinExistence type="predicted"/>
<protein>
    <submittedName>
        <fullName evidence="2">Uncharacterized protein</fullName>
    </submittedName>
</protein>
<evidence type="ECO:0000313" key="2">
    <source>
        <dbReference type="EMBL" id="BDD88585.1"/>
    </source>
</evidence>